<dbReference type="Pfam" id="PF08849">
    <property type="entry name" value="BrxA"/>
    <property type="match status" value="1"/>
</dbReference>
<evidence type="ECO:0000313" key="2">
    <source>
        <dbReference type="Proteomes" id="UP000481852"/>
    </source>
</evidence>
<dbReference type="Proteomes" id="UP000481852">
    <property type="component" value="Unassembled WGS sequence"/>
</dbReference>
<organism evidence="1 2">
    <name type="scientific">Porcincola intestinalis</name>
    <dbReference type="NCBI Taxonomy" id="2606632"/>
    <lineage>
        <taxon>Bacteria</taxon>
        <taxon>Bacillati</taxon>
        <taxon>Bacillota</taxon>
        <taxon>Clostridia</taxon>
        <taxon>Lachnospirales</taxon>
        <taxon>Lachnospiraceae</taxon>
        <taxon>Porcincola</taxon>
    </lineage>
</organism>
<evidence type="ECO:0000313" key="1">
    <source>
        <dbReference type="EMBL" id="MSS15023.1"/>
    </source>
</evidence>
<gene>
    <name evidence="1" type="ORF">FYJ35_08205</name>
</gene>
<keyword evidence="2" id="KW-1185">Reference proteome</keyword>
<reference evidence="1 2" key="1">
    <citation type="submission" date="2019-08" db="EMBL/GenBank/DDBJ databases">
        <title>In-depth cultivation of the pig gut microbiome towards novel bacterial diversity and tailored functional studies.</title>
        <authorList>
            <person name="Wylensek D."/>
            <person name="Hitch T.C.A."/>
            <person name="Clavel T."/>
        </authorList>
    </citation>
    <scope>NUCLEOTIDE SEQUENCE [LARGE SCALE GENOMIC DNA]</scope>
    <source>
        <strain evidence="1 2">Oil+RF-744-WCA-WT-11</strain>
    </source>
</reference>
<sequence>MKQKSYSASAVKFAFWFPEFRKIIGLLAEGKSQDEIKRLCLKENALGTSSVARANRIFLTVTARIRELDSSIYSLFTTSDLATQKLIDLAAIMASDLLFFEFMYEVFKEKLLVGAEELSDLDYRFFFHNKQLQAEKVAAWTDQTIQRLTRTYKSYLLEAGLTGDGKQSRHILRPILDPAFQDWLTHNNMKAILSALTGA</sequence>
<dbReference type="InterPro" id="IPR014948">
    <property type="entry name" value="BrxA"/>
</dbReference>
<proteinExistence type="predicted"/>
<dbReference type="InterPro" id="IPR023137">
    <property type="entry name" value="BrxA_sf"/>
</dbReference>
<dbReference type="EMBL" id="VULZ01000008">
    <property type="protein sequence ID" value="MSS15023.1"/>
    <property type="molecule type" value="Genomic_DNA"/>
</dbReference>
<dbReference type="AlphaFoldDB" id="A0A6L5X6K4"/>
<dbReference type="Gene3D" id="1.10.3540.10">
    <property type="entry name" value="uncharacterized protein from magnetospirillum magneticum domain"/>
    <property type="match status" value="1"/>
</dbReference>
<protein>
    <submittedName>
        <fullName evidence="1">DUF1819 family protein</fullName>
    </submittedName>
</protein>
<dbReference type="RefSeq" id="WP_154525456.1">
    <property type="nucleotide sequence ID" value="NZ_VULZ01000008.1"/>
</dbReference>
<comment type="caution">
    <text evidence="1">The sequence shown here is derived from an EMBL/GenBank/DDBJ whole genome shotgun (WGS) entry which is preliminary data.</text>
</comment>
<accession>A0A6L5X6K4</accession>
<name>A0A6L5X6K4_9FIRM</name>